<feature type="region of interest" description="Disordered" evidence="1">
    <location>
        <begin position="397"/>
        <end position="449"/>
    </location>
</feature>
<feature type="compositionally biased region" description="Basic residues" evidence="1">
    <location>
        <begin position="1"/>
        <end position="11"/>
    </location>
</feature>
<feature type="compositionally biased region" description="Basic and acidic residues" evidence="1">
    <location>
        <begin position="436"/>
        <end position="449"/>
    </location>
</feature>
<dbReference type="EMBL" id="MU857625">
    <property type="protein sequence ID" value="KAK4249302.1"/>
    <property type="molecule type" value="Genomic_DNA"/>
</dbReference>
<evidence type="ECO:0000256" key="1">
    <source>
        <dbReference type="SAM" id="MobiDB-lite"/>
    </source>
</evidence>
<dbReference type="AlphaFoldDB" id="A0AAN7HKW8"/>
<organism evidence="2 3">
    <name type="scientific">Corynascus novoguineensis</name>
    <dbReference type="NCBI Taxonomy" id="1126955"/>
    <lineage>
        <taxon>Eukaryota</taxon>
        <taxon>Fungi</taxon>
        <taxon>Dikarya</taxon>
        <taxon>Ascomycota</taxon>
        <taxon>Pezizomycotina</taxon>
        <taxon>Sordariomycetes</taxon>
        <taxon>Sordariomycetidae</taxon>
        <taxon>Sordariales</taxon>
        <taxon>Chaetomiaceae</taxon>
        <taxon>Corynascus</taxon>
    </lineage>
</organism>
<dbReference type="Proteomes" id="UP001303647">
    <property type="component" value="Unassembled WGS sequence"/>
</dbReference>
<feature type="region of interest" description="Disordered" evidence="1">
    <location>
        <begin position="1"/>
        <end position="111"/>
    </location>
</feature>
<reference evidence="2" key="1">
    <citation type="journal article" date="2023" name="Mol. Phylogenet. Evol.">
        <title>Genome-scale phylogeny and comparative genomics of the fungal order Sordariales.</title>
        <authorList>
            <person name="Hensen N."/>
            <person name="Bonometti L."/>
            <person name="Westerberg I."/>
            <person name="Brannstrom I.O."/>
            <person name="Guillou S."/>
            <person name="Cros-Aarteil S."/>
            <person name="Calhoun S."/>
            <person name="Haridas S."/>
            <person name="Kuo A."/>
            <person name="Mondo S."/>
            <person name="Pangilinan J."/>
            <person name="Riley R."/>
            <person name="LaButti K."/>
            <person name="Andreopoulos B."/>
            <person name="Lipzen A."/>
            <person name="Chen C."/>
            <person name="Yan M."/>
            <person name="Daum C."/>
            <person name="Ng V."/>
            <person name="Clum A."/>
            <person name="Steindorff A."/>
            <person name="Ohm R.A."/>
            <person name="Martin F."/>
            <person name="Silar P."/>
            <person name="Natvig D.O."/>
            <person name="Lalanne C."/>
            <person name="Gautier V."/>
            <person name="Ament-Velasquez S.L."/>
            <person name="Kruys A."/>
            <person name="Hutchinson M.I."/>
            <person name="Powell A.J."/>
            <person name="Barry K."/>
            <person name="Miller A.N."/>
            <person name="Grigoriev I.V."/>
            <person name="Debuchy R."/>
            <person name="Gladieux P."/>
            <person name="Hiltunen Thoren M."/>
            <person name="Johannesson H."/>
        </authorList>
    </citation>
    <scope>NUCLEOTIDE SEQUENCE</scope>
    <source>
        <strain evidence="2">CBS 359.72</strain>
    </source>
</reference>
<feature type="compositionally biased region" description="Basic and acidic residues" evidence="1">
    <location>
        <begin position="15"/>
        <end position="30"/>
    </location>
</feature>
<reference evidence="2" key="2">
    <citation type="submission" date="2023-05" db="EMBL/GenBank/DDBJ databases">
        <authorList>
            <consortium name="Lawrence Berkeley National Laboratory"/>
            <person name="Steindorff A."/>
            <person name="Hensen N."/>
            <person name="Bonometti L."/>
            <person name="Westerberg I."/>
            <person name="Brannstrom I.O."/>
            <person name="Guillou S."/>
            <person name="Cros-Aarteil S."/>
            <person name="Calhoun S."/>
            <person name="Haridas S."/>
            <person name="Kuo A."/>
            <person name="Mondo S."/>
            <person name="Pangilinan J."/>
            <person name="Riley R."/>
            <person name="Labutti K."/>
            <person name="Andreopoulos B."/>
            <person name="Lipzen A."/>
            <person name="Chen C."/>
            <person name="Yanf M."/>
            <person name="Daum C."/>
            <person name="Ng V."/>
            <person name="Clum A."/>
            <person name="Ohm R."/>
            <person name="Martin F."/>
            <person name="Silar P."/>
            <person name="Natvig D."/>
            <person name="Lalanne C."/>
            <person name="Gautier V."/>
            <person name="Ament-Velasquez S.L."/>
            <person name="Kruys A."/>
            <person name="Hutchinson M.I."/>
            <person name="Powell A.J."/>
            <person name="Barry K."/>
            <person name="Miller A.N."/>
            <person name="Grigoriev I.V."/>
            <person name="Debuchy R."/>
            <person name="Gladieux P."/>
            <person name="Thoren M.H."/>
            <person name="Johannesson H."/>
        </authorList>
    </citation>
    <scope>NUCLEOTIDE SEQUENCE</scope>
    <source>
        <strain evidence="2">CBS 359.72</strain>
    </source>
</reference>
<evidence type="ECO:0008006" key="4">
    <source>
        <dbReference type="Google" id="ProtNLM"/>
    </source>
</evidence>
<accession>A0AAN7HKW8</accession>
<protein>
    <recommendedName>
        <fullName evidence="4">Meiotically up-regulated 65 protein</fullName>
    </recommendedName>
</protein>
<sequence>MPKTRHHRSSRRVPSLKDSDFDHEIHLVDKDVDETSFEPSSAGPSSQRDSLTASAAVPQAVEGVGPGGKARGQEERGQPSVVVEEPTPQVEAAGGPAASAKTPHVRGKPKTPESEIDILYENQRGVFLCGIPLFSSKALGNLDPPAWTNFAHKPSPTDIHTAQVPDPSWEWAWPEWRINYDEGVDDDGWIYSFAFSKKFSWHKARWWNSFVRRRAWIRKRIKKEGGYSAQEAQMLNPDYFTVRPSSETARDRSPSRASTVRGSTASILSAANVEGAEPPPIEHAEELLRVLRVSRIDREKIEAVDNYLANAKEDLQGLQTIMHEIMSLFVFQASRRVLLGKLTGVYDKAVAEQKEAKGASSPDLDRKVENLAAAVKHADEEVRRLEYWSDVKRIAEEGESQGAVDQKQGWDSTWQGVDRSGPSAPPAPTASSPEARAGDAKEDHAGKYS</sequence>
<gene>
    <name evidence="2" type="ORF">C7999DRAFT_30188</name>
</gene>
<evidence type="ECO:0000313" key="3">
    <source>
        <dbReference type="Proteomes" id="UP001303647"/>
    </source>
</evidence>
<evidence type="ECO:0000313" key="2">
    <source>
        <dbReference type="EMBL" id="KAK4249302.1"/>
    </source>
</evidence>
<proteinExistence type="predicted"/>
<keyword evidence="3" id="KW-1185">Reference proteome</keyword>
<name>A0AAN7HKW8_9PEZI</name>
<feature type="compositionally biased region" description="Polar residues" evidence="1">
    <location>
        <begin position="37"/>
        <end position="53"/>
    </location>
</feature>
<comment type="caution">
    <text evidence="2">The sequence shown here is derived from an EMBL/GenBank/DDBJ whole genome shotgun (WGS) entry which is preliminary data.</text>
</comment>